<keyword evidence="2" id="KW-0732">Signal</keyword>
<sequence>MNGLFFTLMFLLVINLSFFTEVDSFIELPSWKRPIRSVQDQGFRDRRYARRYLILATPERMRVVRDQDFRASRHATGMDSILAPMDNEDTRREQGFRASRHSILAPMDNEDTRRG</sequence>
<evidence type="ECO:0000313" key="3">
    <source>
        <dbReference type="EMBL" id="CAD2175783.1"/>
    </source>
</evidence>
<feature type="region of interest" description="Disordered" evidence="1">
    <location>
        <begin position="91"/>
        <end position="115"/>
    </location>
</feature>
<dbReference type="EMBL" id="CAJEWN010000261">
    <property type="protein sequence ID" value="CAD2175783.1"/>
    <property type="molecule type" value="Genomic_DNA"/>
</dbReference>
<dbReference type="AlphaFoldDB" id="A0A6V7VLN2"/>
<evidence type="ECO:0000256" key="2">
    <source>
        <dbReference type="SAM" id="SignalP"/>
    </source>
</evidence>
<evidence type="ECO:0000313" key="4">
    <source>
        <dbReference type="Proteomes" id="UP000580250"/>
    </source>
</evidence>
<feature type="signal peptide" evidence="2">
    <location>
        <begin position="1"/>
        <end position="24"/>
    </location>
</feature>
<comment type="caution">
    <text evidence="3">The sequence shown here is derived from an EMBL/GenBank/DDBJ whole genome shotgun (WGS) entry which is preliminary data.</text>
</comment>
<dbReference type="Proteomes" id="UP000580250">
    <property type="component" value="Unassembled WGS sequence"/>
</dbReference>
<feature type="chain" id="PRO_5028361659" evidence="2">
    <location>
        <begin position="25"/>
        <end position="115"/>
    </location>
</feature>
<accession>A0A6V7VLN2</accession>
<organism evidence="3 4">
    <name type="scientific">Meloidogyne enterolobii</name>
    <name type="common">Root-knot nematode worm</name>
    <name type="synonym">Meloidogyne mayaguensis</name>
    <dbReference type="NCBI Taxonomy" id="390850"/>
    <lineage>
        <taxon>Eukaryota</taxon>
        <taxon>Metazoa</taxon>
        <taxon>Ecdysozoa</taxon>
        <taxon>Nematoda</taxon>
        <taxon>Chromadorea</taxon>
        <taxon>Rhabditida</taxon>
        <taxon>Tylenchina</taxon>
        <taxon>Tylenchomorpha</taxon>
        <taxon>Tylenchoidea</taxon>
        <taxon>Meloidogynidae</taxon>
        <taxon>Meloidogyninae</taxon>
        <taxon>Meloidogyne</taxon>
    </lineage>
</organism>
<reference evidence="3 4" key="1">
    <citation type="submission" date="2020-08" db="EMBL/GenBank/DDBJ databases">
        <authorList>
            <person name="Koutsovoulos G."/>
            <person name="Danchin GJ E."/>
        </authorList>
    </citation>
    <scope>NUCLEOTIDE SEQUENCE [LARGE SCALE GENOMIC DNA]</scope>
</reference>
<evidence type="ECO:0000256" key="1">
    <source>
        <dbReference type="SAM" id="MobiDB-lite"/>
    </source>
</evidence>
<protein>
    <submittedName>
        <fullName evidence="3">Uncharacterized protein</fullName>
    </submittedName>
</protein>
<name>A0A6V7VLN2_MELEN</name>
<proteinExistence type="predicted"/>
<gene>
    <name evidence="3" type="ORF">MENT_LOCUS27527</name>
</gene>